<dbReference type="AlphaFoldDB" id="A0A392SF99"/>
<keyword evidence="2" id="KW-1185">Reference proteome</keyword>
<reference evidence="1 2" key="1">
    <citation type="journal article" date="2018" name="Front. Plant Sci.">
        <title>Red Clover (Trifolium pratense) and Zigzag Clover (T. medium) - A Picture of Genomic Similarities and Differences.</title>
        <authorList>
            <person name="Dluhosova J."/>
            <person name="Istvanek J."/>
            <person name="Nedelnik J."/>
            <person name="Repkova J."/>
        </authorList>
    </citation>
    <scope>NUCLEOTIDE SEQUENCE [LARGE SCALE GENOMIC DNA]</scope>
    <source>
        <strain evidence="2">cv. 10/8</strain>
        <tissue evidence="1">Leaf</tissue>
    </source>
</reference>
<dbReference type="Proteomes" id="UP000265520">
    <property type="component" value="Unassembled WGS sequence"/>
</dbReference>
<protein>
    <submittedName>
        <fullName evidence="1">Uncharacterized protein</fullName>
    </submittedName>
</protein>
<sequence>MFKSRSSLSEVTARIREKVVGSSSNSARYSEEIARGLAKRDIPS</sequence>
<name>A0A392SF99_9FABA</name>
<feature type="non-terminal residue" evidence="1">
    <location>
        <position position="44"/>
    </location>
</feature>
<organism evidence="1 2">
    <name type="scientific">Trifolium medium</name>
    <dbReference type="NCBI Taxonomy" id="97028"/>
    <lineage>
        <taxon>Eukaryota</taxon>
        <taxon>Viridiplantae</taxon>
        <taxon>Streptophyta</taxon>
        <taxon>Embryophyta</taxon>
        <taxon>Tracheophyta</taxon>
        <taxon>Spermatophyta</taxon>
        <taxon>Magnoliopsida</taxon>
        <taxon>eudicotyledons</taxon>
        <taxon>Gunneridae</taxon>
        <taxon>Pentapetalae</taxon>
        <taxon>rosids</taxon>
        <taxon>fabids</taxon>
        <taxon>Fabales</taxon>
        <taxon>Fabaceae</taxon>
        <taxon>Papilionoideae</taxon>
        <taxon>50 kb inversion clade</taxon>
        <taxon>NPAAA clade</taxon>
        <taxon>Hologalegina</taxon>
        <taxon>IRL clade</taxon>
        <taxon>Trifolieae</taxon>
        <taxon>Trifolium</taxon>
    </lineage>
</organism>
<accession>A0A392SF99</accession>
<evidence type="ECO:0000313" key="1">
    <source>
        <dbReference type="EMBL" id="MCI47087.1"/>
    </source>
</evidence>
<proteinExistence type="predicted"/>
<comment type="caution">
    <text evidence="1">The sequence shown here is derived from an EMBL/GenBank/DDBJ whole genome shotgun (WGS) entry which is preliminary data.</text>
</comment>
<evidence type="ECO:0000313" key="2">
    <source>
        <dbReference type="Proteomes" id="UP000265520"/>
    </source>
</evidence>
<dbReference type="EMBL" id="LXQA010367089">
    <property type="protein sequence ID" value="MCI47087.1"/>
    <property type="molecule type" value="Genomic_DNA"/>
</dbReference>